<evidence type="ECO:0000256" key="5">
    <source>
        <dbReference type="ARBA" id="ARBA00023136"/>
    </source>
</evidence>
<dbReference type="Proteomes" id="UP000294830">
    <property type="component" value="Unassembled WGS sequence"/>
</dbReference>
<accession>A0A4R2E261</accession>
<comment type="caution">
    <text evidence="7">The sequence shown here is derived from an EMBL/GenBank/DDBJ whole genome shotgun (WGS) entry which is preliminary data.</text>
</comment>
<evidence type="ECO:0000256" key="2">
    <source>
        <dbReference type="ARBA" id="ARBA00022475"/>
    </source>
</evidence>
<evidence type="ECO:0000313" key="8">
    <source>
        <dbReference type="Proteomes" id="UP000294830"/>
    </source>
</evidence>
<evidence type="ECO:0000256" key="3">
    <source>
        <dbReference type="ARBA" id="ARBA00022692"/>
    </source>
</evidence>
<protein>
    <recommendedName>
        <fullName evidence="9">Lysylphosphatidylglycerol synthase-like protein</fullName>
    </recommendedName>
</protein>
<sequence>MSQEIKKNVVGKVKTSNIIYPIIIGFGVIGYMVYAEFNPKAFAAISFTASSAFWLTLALVLMAFRDIGYMIRIRLLADNHISWRQAFRIVMLWEFTSAVTPSAVGGTSIAILFVHKEGLSIGKSSAIVMATSFLDELYFLVAAPIVFLIFGRMELFNVQGSSSLVQSLYTIALVGYFIKLAYTLVLSYGLFYNPKGLKWLIVNIFSIRYLRKWRYSMTKVASEIVMSSKNLRSRPASFWIKTFGATCFSWTSRYLVVNALLLAFFTMHDQLLIFARQMVMWIMMLVTPTPGGSGFAEYLFTVFLGDLIPVAADLQKGLSVAFAFIWRLISYYPYLIIGALIVPRWIRHKFHFRKQPHHHSPHI</sequence>
<organism evidence="7 8">
    <name type="scientific">Acetobacteroides hydrogenigenes</name>
    <dbReference type="NCBI Taxonomy" id="979970"/>
    <lineage>
        <taxon>Bacteria</taxon>
        <taxon>Pseudomonadati</taxon>
        <taxon>Bacteroidota</taxon>
        <taxon>Bacteroidia</taxon>
        <taxon>Bacteroidales</taxon>
        <taxon>Rikenellaceae</taxon>
        <taxon>Acetobacteroides</taxon>
    </lineage>
</organism>
<feature type="transmembrane region" description="Helical" evidence="6">
    <location>
        <begin position="254"/>
        <end position="274"/>
    </location>
</feature>
<evidence type="ECO:0000313" key="7">
    <source>
        <dbReference type="EMBL" id="TCN62108.1"/>
    </source>
</evidence>
<evidence type="ECO:0000256" key="6">
    <source>
        <dbReference type="SAM" id="Phobius"/>
    </source>
</evidence>
<dbReference type="PANTHER" id="PTHR37693:SF1">
    <property type="entry name" value="INTEGRAL MEMBRANE PROTEIN"/>
    <property type="match status" value="1"/>
</dbReference>
<gene>
    <name evidence="7" type="ORF">CLV25_12021</name>
</gene>
<evidence type="ECO:0008006" key="9">
    <source>
        <dbReference type="Google" id="ProtNLM"/>
    </source>
</evidence>
<dbReference type="InterPro" id="IPR022791">
    <property type="entry name" value="L-PG_synthase/AglD"/>
</dbReference>
<feature type="transmembrane region" description="Helical" evidence="6">
    <location>
        <begin position="18"/>
        <end position="35"/>
    </location>
</feature>
<dbReference type="PANTHER" id="PTHR37693">
    <property type="entry name" value="PHOSPHATIDYLGLYCEROL LYSYLTRANSFERASE"/>
    <property type="match status" value="1"/>
</dbReference>
<dbReference type="Pfam" id="PF03706">
    <property type="entry name" value="LPG_synthase_TM"/>
    <property type="match status" value="1"/>
</dbReference>
<feature type="transmembrane region" description="Helical" evidence="6">
    <location>
        <begin position="92"/>
        <end position="114"/>
    </location>
</feature>
<keyword evidence="5 6" id="KW-0472">Membrane</keyword>
<feature type="transmembrane region" description="Helical" evidence="6">
    <location>
        <begin position="126"/>
        <end position="150"/>
    </location>
</feature>
<keyword evidence="2" id="KW-1003">Cell membrane</keyword>
<reference evidence="7 8" key="1">
    <citation type="submission" date="2019-03" db="EMBL/GenBank/DDBJ databases">
        <title>Genomic Encyclopedia of Archaeal and Bacterial Type Strains, Phase II (KMG-II): from individual species to whole genera.</title>
        <authorList>
            <person name="Goeker M."/>
        </authorList>
    </citation>
    <scope>NUCLEOTIDE SEQUENCE [LARGE SCALE GENOMIC DNA]</scope>
    <source>
        <strain evidence="7 8">RL-C</strain>
    </source>
</reference>
<feature type="transmembrane region" description="Helical" evidence="6">
    <location>
        <begin position="171"/>
        <end position="191"/>
    </location>
</feature>
<feature type="transmembrane region" description="Helical" evidence="6">
    <location>
        <begin position="41"/>
        <end position="64"/>
    </location>
</feature>
<dbReference type="RefSeq" id="WP_131840483.1">
    <property type="nucleotide sequence ID" value="NZ_SLWB01000020.1"/>
</dbReference>
<keyword evidence="8" id="KW-1185">Reference proteome</keyword>
<comment type="subcellular location">
    <subcellularLocation>
        <location evidence="1">Cell membrane</location>
        <topology evidence="1">Multi-pass membrane protein</topology>
    </subcellularLocation>
</comment>
<evidence type="ECO:0000256" key="4">
    <source>
        <dbReference type="ARBA" id="ARBA00022989"/>
    </source>
</evidence>
<evidence type="ECO:0000256" key="1">
    <source>
        <dbReference type="ARBA" id="ARBA00004651"/>
    </source>
</evidence>
<dbReference type="OrthoDB" id="1493331at2"/>
<proteinExistence type="predicted"/>
<keyword evidence="4 6" id="KW-1133">Transmembrane helix</keyword>
<keyword evidence="3 6" id="KW-0812">Transmembrane</keyword>
<dbReference type="AlphaFoldDB" id="A0A4R2E261"/>
<name>A0A4R2E261_9BACT</name>
<dbReference type="GO" id="GO:0005886">
    <property type="term" value="C:plasma membrane"/>
    <property type="evidence" value="ECO:0007669"/>
    <property type="project" value="UniProtKB-SubCell"/>
</dbReference>
<feature type="transmembrane region" description="Helical" evidence="6">
    <location>
        <begin position="324"/>
        <end position="346"/>
    </location>
</feature>
<dbReference type="NCBIfam" id="TIGR00374">
    <property type="entry name" value="flippase-like domain"/>
    <property type="match status" value="1"/>
</dbReference>
<dbReference type="EMBL" id="SLWB01000020">
    <property type="protein sequence ID" value="TCN62108.1"/>
    <property type="molecule type" value="Genomic_DNA"/>
</dbReference>